<gene>
    <name evidence="2" type="ORF">FHW12_003550</name>
</gene>
<keyword evidence="3" id="KW-1185">Reference proteome</keyword>
<accession>A0A839EXA1</accession>
<name>A0A839EXA1_9GAMM</name>
<dbReference type="AlphaFoldDB" id="A0A839EXA1"/>
<feature type="signal peptide" evidence="1">
    <location>
        <begin position="1"/>
        <end position="24"/>
    </location>
</feature>
<evidence type="ECO:0000313" key="2">
    <source>
        <dbReference type="EMBL" id="MBA8889307.1"/>
    </source>
</evidence>
<feature type="chain" id="PRO_5032787677" evidence="1">
    <location>
        <begin position="25"/>
        <end position="207"/>
    </location>
</feature>
<evidence type="ECO:0000313" key="3">
    <source>
        <dbReference type="Proteomes" id="UP000550401"/>
    </source>
</evidence>
<dbReference type="EMBL" id="JACGXL010000006">
    <property type="protein sequence ID" value="MBA8889307.1"/>
    <property type="molecule type" value="Genomic_DNA"/>
</dbReference>
<evidence type="ECO:0000256" key="1">
    <source>
        <dbReference type="SAM" id="SignalP"/>
    </source>
</evidence>
<dbReference type="RefSeq" id="WP_182532345.1">
    <property type="nucleotide sequence ID" value="NZ_JACGXL010000006.1"/>
</dbReference>
<reference evidence="2 3" key="1">
    <citation type="submission" date="2020-07" db="EMBL/GenBank/DDBJ databases">
        <title>Genomic Encyclopedia of Type Strains, Phase IV (KMG-V): Genome sequencing to study the core and pangenomes of soil and plant-associated prokaryotes.</title>
        <authorList>
            <person name="Whitman W."/>
        </authorList>
    </citation>
    <scope>NUCLEOTIDE SEQUENCE [LARGE SCALE GENOMIC DNA]</scope>
    <source>
        <strain evidence="2 3">RH2WT43</strain>
    </source>
</reference>
<protein>
    <submittedName>
        <fullName evidence="2">Uncharacterized protein</fullName>
    </submittedName>
</protein>
<proteinExistence type="predicted"/>
<organism evidence="2 3">
    <name type="scientific">Dokdonella fugitiva</name>
    <dbReference type="NCBI Taxonomy" id="328517"/>
    <lineage>
        <taxon>Bacteria</taxon>
        <taxon>Pseudomonadati</taxon>
        <taxon>Pseudomonadota</taxon>
        <taxon>Gammaproteobacteria</taxon>
        <taxon>Lysobacterales</taxon>
        <taxon>Rhodanobacteraceae</taxon>
        <taxon>Dokdonella</taxon>
    </lineage>
</organism>
<sequence>MTTSSSARVALALAMACAAPFAHATNFAVSGTITVNGNPGALPDGGTFGNSTYNATTGALSSGKFTFPQATTSFPSQIGTVTVTYQLSQTNTTTGQVASDGVAALTQARLKLQVVSAAIGVIPIGIGTCVFQPINVDLAGTGAASGLDLSDEGFTIPQVASTDCGGYGDQINAGVAGSNNSLAMHVAGNFTPPPESDIIFANGFDGG</sequence>
<keyword evidence="1" id="KW-0732">Signal</keyword>
<comment type="caution">
    <text evidence="2">The sequence shown here is derived from an EMBL/GenBank/DDBJ whole genome shotgun (WGS) entry which is preliminary data.</text>
</comment>
<dbReference type="Proteomes" id="UP000550401">
    <property type="component" value="Unassembled WGS sequence"/>
</dbReference>